<dbReference type="EMBL" id="JABFAD010000010">
    <property type="protein sequence ID" value="MBA0811460.1"/>
    <property type="molecule type" value="Genomic_DNA"/>
</dbReference>
<evidence type="ECO:0000313" key="1">
    <source>
        <dbReference type="EMBL" id="MBA0811460.1"/>
    </source>
</evidence>
<dbReference type="Proteomes" id="UP000593560">
    <property type="component" value="Unassembled WGS sequence"/>
</dbReference>
<dbReference type="AlphaFoldDB" id="A0A7J9HNN8"/>
<sequence length="31" mass="3228">MVESIGGLSGDGLPCGGCQQFESIYLLLLNL</sequence>
<feature type="non-terminal residue" evidence="1">
    <location>
        <position position="31"/>
    </location>
</feature>
<evidence type="ECO:0000313" key="2">
    <source>
        <dbReference type="Proteomes" id="UP000593560"/>
    </source>
</evidence>
<keyword evidence="2" id="KW-1185">Reference proteome</keyword>
<gene>
    <name evidence="1" type="ORF">Gohar_003357</name>
</gene>
<comment type="caution">
    <text evidence="1">The sequence shown here is derived from an EMBL/GenBank/DDBJ whole genome shotgun (WGS) entry which is preliminary data.</text>
</comment>
<proteinExistence type="predicted"/>
<reference evidence="1 2" key="1">
    <citation type="journal article" date="2019" name="Genome Biol. Evol.">
        <title>Insights into the evolution of the New World diploid cottons (Gossypium, subgenus Houzingenia) based on genome sequencing.</title>
        <authorList>
            <person name="Grover C.E."/>
            <person name="Arick M.A. 2nd"/>
            <person name="Thrash A."/>
            <person name="Conover J.L."/>
            <person name="Sanders W.S."/>
            <person name="Peterson D.G."/>
            <person name="Frelichowski J.E."/>
            <person name="Scheffler J.A."/>
            <person name="Scheffler B.E."/>
            <person name="Wendel J.F."/>
        </authorList>
    </citation>
    <scope>NUCLEOTIDE SEQUENCE [LARGE SCALE GENOMIC DNA]</scope>
    <source>
        <strain evidence="1">0</strain>
        <tissue evidence="1">Leaf</tissue>
    </source>
</reference>
<name>A0A7J9HNN8_9ROSI</name>
<accession>A0A7J9HNN8</accession>
<organism evidence="1 2">
    <name type="scientific">Gossypium harknessii</name>
    <dbReference type="NCBI Taxonomy" id="34285"/>
    <lineage>
        <taxon>Eukaryota</taxon>
        <taxon>Viridiplantae</taxon>
        <taxon>Streptophyta</taxon>
        <taxon>Embryophyta</taxon>
        <taxon>Tracheophyta</taxon>
        <taxon>Spermatophyta</taxon>
        <taxon>Magnoliopsida</taxon>
        <taxon>eudicotyledons</taxon>
        <taxon>Gunneridae</taxon>
        <taxon>Pentapetalae</taxon>
        <taxon>rosids</taxon>
        <taxon>malvids</taxon>
        <taxon>Malvales</taxon>
        <taxon>Malvaceae</taxon>
        <taxon>Malvoideae</taxon>
        <taxon>Gossypium</taxon>
    </lineage>
</organism>
<protein>
    <submittedName>
        <fullName evidence="1">Uncharacterized protein</fullName>
    </submittedName>
</protein>